<dbReference type="RefSeq" id="WP_161812915.1">
    <property type="nucleotide sequence ID" value="NZ_BLJN01000003.1"/>
</dbReference>
<dbReference type="InterPro" id="IPR013785">
    <property type="entry name" value="Aldolase_TIM"/>
</dbReference>
<sequence length="286" mass="31168">MSLEPINRLMQHARHHDYALGYFESWSLESVQGVIDAAEATRSPIIIGFNGEWLAERQNASAQELRLYAALGKAAAIEADVPVGFIFNECPNDAWVEQAIGAGFNLVMPADPHAPLEDYTRRVKRLTALAHSRQVAVEADFEADDLDTAAYADGAVQFVTETGVDLLAVSVGNEEIKLQGRAPLDLSRLEALGRRLDVPLVLHGGTGIEDDSIKAAIHLGVRKINYGTYMKQKYLRTIREALDTAEPNPHALLGDGSGTDLMVIGRRVVKEAVLERIDLLGCCGRA</sequence>
<dbReference type="Pfam" id="PF01116">
    <property type="entry name" value="F_bP_aldolase"/>
    <property type="match status" value="1"/>
</dbReference>
<dbReference type="PANTHER" id="PTHR30304:SF0">
    <property type="entry name" value="D-TAGATOSE-1,6-BISPHOSPHATE ALDOLASE SUBUNIT GATY-RELATED"/>
    <property type="match status" value="1"/>
</dbReference>
<dbReference type="InterPro" id="IPR050246">
    <property type="entry name" value="Class_II_FBP_aldolase"/>
</dbReference>
<keyword evidence="1" id="KW-0479">Metal-binding</keyword>
<organism evidence="2 3">
    <name type="scientific">Steroidobacter agaridevorans</name>
    <dbReference type="NCBI Taxonomy" id="2695856"/>
    <lineage>
        <taxon>Bacteria</taxon>
        <taxon>Pseudomonadati</taxon>
        <taxon>Pseudomonadota</taxon>
        <taxon>Gammaproteobacteria</taxon>
        <taxon>Steroidobacterales</taxon>
        <taxon>Steroidobacteraceae</taxon>
        <taxon>Steroidobacter</taxon>
    </lineage>
</organism>
<comment type="cofactor">
    <cofactor evidence="1">
        <name>Zn(2+)</name>
        <dbReference type="ChEBI" id="CHEBI:29105"/>
    </cofactor>
    <text evidence="1">Binds 2 Zn(2+) ions per subunit. One is catalytic and the other provides a structural contribution.</text>
</comment>
<accession>A0A829YD85</accession>
<dbReference type="PIRSF" id="PIRSF001359">
    <property type="entry name" value="F_bP_aldolase_II"/>
    <property type="match status" value="1"/>
</dbReference>
<dbReference type="GO" id="GO:0005975">
    <property type="term" value="P:carbohydrate metabolic process"/>
    <property type="evidence" value="ECO:0007669"/>
    <property type="project" value="InterPro"/>
</dbReference>
<evidence type="ECO:0000256" key="1">
    <source>
        <dbReference type="PIRSR" id="PIRSR001359-3"/>
    </source>
</evidence>
<keyword evidence="1" id="KW-0862">Zinc</keyword>
<dbReference type="EMBL" id="BLJN01000003">
    <property type="protein sequence ID" value="GFE81239.1"/>
    <property type="molecule type" value="Genomic_DNA"/>
</dbReference>
<dbReference type="GO" id="GO:0008270">
    <property type="term" value="F:zinc ion binding"/>
    <property type="evidence" value="ECO:0007669"/>
    <property type="project" value="InterPro"/>
</dbReference>
<proteinExistence type="predicted"/>
<evidence type="ECO:0000313" key="2">
    <source>
        <dbReference type="EMBL" id="GFE81239.1"/>
    </source>
</evidence>
<name>A0A829YD85_9GAMM</name>
<reference evidence="3" key="1">
    <citation type="submission" date="2020-01" db="EMBL/GenBank/DDBJ databases">
        <title>'Steroidobacter agaridevorans' sp. nov., agar-degrading bacteria isolated from rhizosphere soils.</title>
        <authorList>
            <person name="Ikenaga M."/>
            <person name="Kataoka M."/>
            <person name="Murouchi A."/>
            <person name="Katsuragi S."/>
            <person name="Sakai M."/>
        </authorList>
    </citation>
    <scope>NUCLEOTIDE SEQUENCE [LARGE SCALE GENOMIC DNA]</scope>
    <source>
        <strain evidence="3">YU21-B</strain>
    </source>
</reference>
<dbReference type="PANTHER" id="PTHR30304">
    <property type="entry name" value="D-TAGATOSE-1,6-BISPHOSPHATE ALDOLASE"/>
    <property type="match status" value="1"/>
</dbReference>
<dbReference type="GO" id="GO:0016832">
    <property type="term" value="F:aldehyde-lyase activity"/>
    <property type="evidence" value="ECO:0007669"/>
    <property type="project" value="InterPro"/>
</dbReference>
<feature type="binding site" evidence="1">
    <location>
        <position position="203"/>
    </location>
    <ligand>
        <name>Zn(2+)</name>
        <dbReference type="ChEBI" id="CHEBI:29105"/>
        <label>1</label>
        <note>catalytic</note>
    </ligand>
</feature>
<dbReference type="AlphaFoldDB" id="A0A829YD85"/>
<dbReference type="InterPro" id="IPR000771">
    <property type="entry name" value="FBA_II"/>
</dbReference>
<keyword evidence="3" id="KW-1185">Reference proteome</keyword>
<evidence type="ECO:0000313" key="3">
    <source>
        <dbReference type="Proteomes" id="UP000445000"/>
    </source>
</evidence>
<dbReference type="Proteomes" id="UP000445000">
    <property type="component" value="Unassembled WGS sequence"/>
</dbReference>
<comment type="caution">
    <text evidence="2">The sequence shown here is derived from an EMBL/GenBank/DDBJ whole genome shotgun (WGS) entry which is preliminary data.</text>
</comment>
<gene>
    <name evidence="2" type="ORF">GCM10011487_32390</name>
</gene>
<protein>
    <submittedName>
        <fullName evidence="2">Fructose-bisphosphate aldolase</fullName>
    </submittedName>
</protein>
<dbReference type="SUPFAM" id="SSF51569">
    <property type="entry name" value="Aldolase"/>
    <property type="match status" value="1"/>
</dbReference>
<dbReference type="Gene3D" id="3.20.20.70">
    <property type="entry name" value="Aldolase class I"/>
    <property type="match status" value="1"/>
</dbReference>